<feature type="region of interest" description="Disordered" evidence="1">
    <location>
        <begin position="1"/>
        <end position="45"/>
    </location>
</feature>
<name>A0A3N4IFH7_ASCIM</name>
<organism evidence="2 3">
    <name type="scientific">Ascobolus immersus RN42</name>
    <dbReference type="NCBI Taxonomy" id="1160509"/>
    <lineage>
        <taxon>Eukaryota</taxon>
        <taxon>Fungi</taxon>
        <taxon>Dikarya</taxon>
        <taxon>Ascomycota</taxon>
        <taxon>Pezizomycotina</taxon>
        <taxon>Pezizomycetes</taxon>
        <taxon>Pezizales</taxon>
        <taxon>Ascobolaceae</taxon>
        <taxon>Ascobolus</taxon>
    </lineage>
</organism>
<accession>A0A3N4IFH7</accession>
<reference evidence="2 3" key="1">
    <citation type="journal article" date="2018" name="Nat. Ecol. Evol.">
        <title>Pezizomycetes genomes reveal the molecular basis of ectomycorrhizal truffle lifestyle.</title>
        <authorList>
            <person name="Murat C."/>
            <person name="Payen T."/>
            <person name="Noel B."/>
            <person name="Kuo A."/>
            <person name="Morin E."/>
            <person name="Chen J."/>
            <person name="Kohler A."/>
            <person name="Krizsan K."/>
            <person name="Balestrini R."/>
            <person name="Da Silva C."/>
            <person name="Montanini B."/>
            <person name="Hainaut M."/>
            <person name="Levati E."/>
            <person name="Barry K.W."/>
            <person name="Belfiori B."/>
            <person name="Cichocki N."/>
            <person name="Clum A."/>
            <person name="Dockter R.B."/>
            <person name="Fauchery L."/>
            <person name="Guy J."/>
            <person name="Iotti M."/>
            <person name="Le Tacon F."/>
            <person name="Lindquist E.A."/>
            <person name="Lipzen A."/>
            <person name="Malagnac F."/>
            <person name="Mello A."/>
            <person name="Molinier V."/>
            <person name="Miyauchi S."/>
            <person name="Poulain J."/>
            <person name="Riccioni C."/>
            <person name="Rubini A."/>
            <person name="Sitrit Y."/>
            <person name="Splivallo R."/>
            <person name="Traeger S."/>
            <person name="Wang M."/>
            <person name="Zifcakova L."/>
            <person name="Wipf D."/>
            <person name="Zambonelli A."/>
            <person name="Paolocci F."/>
            <person name="Nowrousian M."/>
            <person name="Ottonello S."/>
            <person name="Baldrian P."/>
            <person name="Spatafora J.W."/>
            <person name="Henrissat B."/>
            <person name="Nagy L.G."/>
            <person name="Aury J.M."/>
            <person name="Wincker P."/>
            <person name="Grigoriev I.V."/>
            <person name="Bonfante P."/>
            <person name="Martin F.M."/>
        </authorList>
    </citation>
    <scope>NUCLEOTIDE SEQUENCE [LARGE SCALE GENOMIC DNA]</scope>
    <source>
        <strain evidence="2 3">RN42</strain>
    </source>
</reference>
<dbReference type="Proteomes" id="UP000275078">
    <property type="component" value="Unassembled WGS sequence"/>
</dbReference>
<dbReference type="EMBL" id="ML119656">
    <property type="protein sequence ID" value="RPA84903.1"/>
    <property type="molecule type" value="Genomic_DNA"/>
</dbReference>
<evidence type="ECO:0000256" key="1">
    <source>
        <dbReference type="SAM" id="MobiDB-lite"/>
    </source>
</evidence>
<sequence length="269" mass="29813">MSTFPSEDTPEEHGTPVNDAVTTFTLPTQPPPAQPHSTDDWPSSPYITNSAMSSCTTFFMNLAAESDCSISPLQLPERPQPPSVPTSPIRYRIPHPHSKLVPSELHNLIIPKGNILNDRSVTPAPPDNSPISPVFTALPPPLLDPQTWQYYTGPGSQFDMPFVAEPSSVNYDWPPYVQEPLNILPVLRDSWKIETLQLDHDMAARTWPGVNSEKDICRHEHLEEADDFACVLCGNMDGTLFCMPGGVNHPNANRNRIVIADNRNDAFVL</sequence>
<dbReference type="AlphaFoldDB" id="A0A3N4IFH7"/>
<evidence type="ECO:0000313" key="3">
    <source>
        <dbReference type="Proteomes" id="UP000275078"/>
    </source>
</evidence>
<gene>
    <name evidence="2" type="ORF">BJ508DRAFT_338848</name>
</gene>
<protein>
    <submittedName>
        <fullName evidence="2">Uncharacterized protein</fullName>
    </submittedName>
</protein>
<keyword evidence="3" id="KW-1185">Reference proteome</keyword>
<evidence type="ECO:0000313" key="2">
    <source>
        <dbReference type="EMBL" id="RPA84903.1"/>
    </source>
</evidence>
<proteinExistence type="predicted"/>